<evidence type="ECO:0000256" key="5">
    <source>
        <dbReference type="ARBA" id="ARBA00022737"/>
    </source>
</evidence>
<gene>
    <name evidence="14" type="ORF">MENT_LOCUS50613</name>
</gene>
<feature type="region of interest" description="Disordered" evidence="10">
    <location>
        <begin position="1"/>
        <end position="22"/>
    </location>
</feature>
<feature type="compositionally biased region" description="Polar residues" evidence="10">
    <location>
        <begin position="282"/>
        <end position="297"/>
    </location>
</feature>
<dbReference type="Pfam" id="PF17919">
    <property type="entry name" value="RT_RNaseH_2"/>
    <property type="match status" value="1"/>
</dbReference>
<keyword evidence="3" id="KW-0548">Nucleotidyltransferase</keyword>
<dbReference type="InterPro" id="IPR000477">
    <property type="entry name" value="RT_dom"/>
</dbReference>
<reference evidence="14 15" key="1">
    <citation type="submission" date="2020-08" db="EMBL/GenBank/DDBJ databases">
        <authorList>
            <person name="Koutsovoulos G."/>
            <person name="Danchin GJ E."/>
        </authorList>
    </citation>
    <scope>NUCLEOTIDE SEQUENCE [LARGE SCALE GENOMIC DNA]</scope>
</reference>
<keyword evidence="5" id="KW-0677">Repeat</keyword>
<dbReference type="Proteomes" id="UP000580250">
    <property type="component" value="Unassembled WGS sequence"/>
</dbReference>
<dbReference type="InterPro" id="IPR012337">
    <property type="entry name" value="RNaseH-like_sf"/>
</dbReference>
<evidence type="ECO:0000256" key="6">
    <source>
        <dbReference type="ARBA" id="ARBA00022759"/>
    </source>
</evidence>
<dbReference type="CDD" id="cd01647">
    <property type="entry name" value="RT_LTR"/>
    <property type="match status" value="1"/>
</dbReference>
<dbReference type="InterPro" id="IPR041577">
    <property type="entry name" value="RT_RNaseH_2"/>
</dbReference>
<keyword evidence="4" id="KW-0540">Nuclease</keyword>
<dbReference type="PANTHER" id="PTHR37984">
    <property type="entry name" value="PROTEIN CBG26694"/>
    <property type="match status" value="1"/>
</dbReference>
<keyword evidence="11" id="KW-1133">Transmembrane helix</keyword>
<comment type="caution">
    <text evidence="14">The sequence shown here is derived from an EMBL/GenBank/DDBJ whole genome shotgun (WGS) entry which is preliminary data.</text>
</comment>
<dbReference type="PANTHER" id="PTHR37984:SF5">
    <property type="entry name" value="PROTEIN NYNRIN-LIKE"/>
    <property type="match status" value="1"/>
</dbReference>
<feature type="region of interest" description="Disordered" evidence="10">
    <location>
        <begin position="276"/>
        <end position="297"/>
    </location>
</feature>
<feature type="compositionally biased region" description="Basic residues" evidence="10">
    <location>
        <begin position="2622"/>
        <end position="2631"/>
    </location>
</feature>
<dbReference type="Gene3D" id="3.30.420.10">
    <property type="entry name" value="Ribonuclease H-like superfamily/Ribonuclease H"/>
    <property type="match status" value="1"/>
</dbReference>
<dbReference type="GO" id="GO:0015074">
    <property type="term" value="P:DNA integration"/>
    <property type="evidence" value="ECO:0007669"/>
    <property type="project" value="InterPro"/>
</dbReference>
<feature type="compositionally biased region" description="Basic and acidic residues" evidence="10">
    <location>
        <begin position="2528"/>
        <end position="2547"/>
    </location>
</feature>
<dbReference type="Gene3D" id="3.10.10.10">
    <property type="entry name" value="HIV Type 1 Reverse Transcriptase, subunit A, domain 1"/>
    <property type="match status" value="1"/>
</dbReference>
<feature type="region of interest" description="Disordered" evidence="10">
    <location>
        <begin position="2603"/>
        <end position="2680"/>
    </location>
</feature>
<feature type="coiled-coil region" evidence="9">
    <location>
        <begin position="24"/>
        <end position="51"/>
    </location>
</feature>
<dbReference type="CDD" id="cd00303">
    <property type="entry name" value="retropepsin_like"/>
    <property type="match status" value="1"/>
</dbReference>
<keyword evidence="6" id="KW-0378">Hydrolase</keyword>
<dbReference type="Pfam" id="PF01391">
    <property type="entry name" value="Collagen"/>
    <property type="match status" value="2"/>
</dbReference>
<keyword evidence="7" id="KW-0695">RNA-directed DNA polymerase</keyword>
<keyword evidence="2" id="KW-0808">Transferase</keyword>
<feature type="region of interest" description="Disordered" evidence="10">
    <location>
        <begin position="2528"/>
        <end position="2559"/>
    </location>
</feature>
<dbReference type="InterPro" id="IPR021109">
    <property type="entry name" value="Peptidase_aspartic_dom_sf"/>
</dbReference>
<feature type="coiled-coil region" evidence="9">
    <location>
        <begin position="219"/>
        <end position="269"/>
    </location>
</feature>
<dbReference type="EC" id="2.7.7.49" evidence="1"/>
<dbReference type="GO" id="GO:0042575">
    <property type="term" value="C:DNA polymerase complex"/>
    <property type="evidence" value="ECO:0007669"/>
    <property type="project" value="UniProtKB-ARBA"/>
</dbReference>
<dbReference type="InterPro" id="IPR050951">
    <property type="entry name" value="Retrovirus_Pol_polyprotein"/>
</dbReference>
<feature type="region of interest" description="Disordered" evidence="10">
    <location>
        <begin position="717"/>
        <end position="839"/>
    </location>
</feature>
<keyword evidence="6" id="KW-0255">Endonuclease</keyword>
<feature type="domain" description="Reverse transcriptase" evidence="12">
    <location>
        <begin position="1586"/>
        <end position="1765"/>
    </location>
</feature>
<evidence type="ECO:0000313" key="15">
    <source>
        <dbReference type="Proteomes" id="UP000580250"/>
    </source>
</evidence>
<sequence length="2824" mass="323579">MEEEVGTDDDMHTADEEGKTPIKKVARQLNERELQQKLATLEKEIAKLGINRMREGLPLPEFYSGIEDFEAYLRRFNKIATAHQWSGTRCTQILPLYLLEEARAIYDSLGADSKNTWKGLTDALAIKLKKLNTKESARRMLTNRKQKSNESIIEFAQVIRGLINKAFPENSFKKVVLETEEARTQRIKDWRDDLAKDYFKNGIKLEIKEKLAFITTDTLEDTINQAKQIEEVQNALKEDRMRSYQNKLSEKAIIEVNAVRDQVNELKEQVDRRMPTQPVRGNYNNWRGNFNTRGNWNQRNNYNREQYSNNRNNFQNYNNWRGANFNRGRGTVRWGQRRGAGSFNSNKIPINNPRNFGAGASNSARINSLAMPYITIMMLLMFCQGICGQYQICPKDKIGESIDFPSPQDCTLSLTHQMEIKNVTLFLPKLVPRYFPIYRCWMERQVKCTDAILFYREDLPVKKERFSLSPESCWNLYKSTKLKRINEVLWSIIFYNDLKYAWFGQQCVMDRHYFLEEGEGALINKRFETSFGVSKSVEAHTINGSFTDKEKLFSVIVWNAPSEDYIYTHYSFGPVQAEIFYKNNSINGLVKINELQYVFAPSENITKSSDVLGVPDEAWPMDNDVYILILNTTERIIQKRQVTKKQNFRRTTTTTTTTTLIPPTIKPIKTTTRPILTTKKPILSTTTTPIHNKRMHTTPTIDPNYRLPVQQQIKNNYLKGDRGLPGPDGRPGAPGEKGDMGYTGPRGMKGAPGEKGDMGYTGPRGSKGASGQDAAPGLKGDIGIPGRPGKEGLPGLNGKDGLDGLQGPQGPIGPKGDKGSSGINGKNGLPGPKGEPGNWDENFKILSTLSPLNKRELFDPEEAQKERDNKIKNNHEKSRLNYLSWEEAQAREQIMREQWKSTCQNRNQQLEIAKIIAETNPTKAARYLYGRTDLIAFLESGIKLKWNLGLCTPVNVEEIIWDQKVEDKCFELLPVKIRGKLLFAAPGSPDLLMESKTKSCEEQPIILNKTKLLNFDQEQHSLKIKPIIDVKTGILFKAGNKFEEEKAEVKDIQKFSDLIHQSMTLPEDIKQPEVEDVLSEIFGLPKILKEKGSNVTGEVFENLKENLEAGLEKGKEVAKDITEKGSEIISDAKEFIEDKWTFMQRLYWILMAFLILSALLVITYLFWKFRALFSLIWKGIMIGRTVIKFFFGGKEGSHERKEIKVNAIEMEELNPKPSAPTLNDLEEKAYILDYIPSVCSVKSRKRCYVEVLFGGKIQKALIDCGADISYCGESVASRCGLKINSKDVPMAWAANSTPITFLGSAMVTIEIGGSTMRWPFLVSEDKSCPGGLVIGTDLMEEKEEIKLNFKNKTIQLGEDILPMIAAMEYVELPKRQIEVRLLENYVLPPLSDSLLWGTVNRIFDPTQQFLLEEWSQHEYWPVKIGRTLSQPGSSRLIPLRILNFGNSHVQIYGKSRVGILEPVYDNEKKANSVEVFMRKDEYVSPEVNWEDELPLLPNFEKKSEKISDKLNLEGTSLSKQGIVSLKNMVDEKSEAFVKSDGIIGLYKGNIVHQIELEPGTRPVQQRPYTIPHALREEVEKQIKEMLKQNIIKPSSSAWASPIVLVKKADGKSWRFAVDYRALNKCTKKQTYLLPRIQDLLDVVGGKSLFSIFDLQSGFHQVKMNKKHTDRTAFITHCGLYEFLRLPFGLAGAPHTFQKVMEEMRQQLSRSFLVYLDDVILGSETENQHLNDLNAFLNVLCEVGMKLRAEKCRWGCSEIRYLGFLISEKGVRLDDSDLKPILKIKRPENLAELRSLIGMFSYFRRFIRGFAGIMAPIYDLTKKESTRDWNEKHDKILEEMKKRLTSAPILATPKFGRPFILETDASGTAIGACLLQESVQKEIHPIAFYSRTLNKHEKNYSVVELEALALVSALKQFRVYLEGAGTSTVITDNSALTSLFRRKDLQGRLARYQIVLQAFDVNIIYRPGKFNKVGDHLSRYPPEADIEIKSIEVEKKISIDELSKAQKCDREILLKRQEKEENIKEINGVIWEKIKNDWKILIPQAIKNKIIKEFHEDPLQGAHLGINRTLEKIKRSMHWKGLAKDVADRIRICEVCQKRKVVGVHMSREEICPIEPASRPFDRVHLDLLGPIQKSFRGHQYIFVAVDSFSKWAIAVPIRNQTATTISEIFLNEIICRFGIPSLVVTDQGTQFMSSTFTDLAQAMNFCHKPTTAYHQSANGMVERFNRTLADMIATCTEQGKKWMDVLPQIIFAYNTSYNQQINNSPFYVIHGFVPKLPTEATLGIEKEKFNDMNLYVKNLVENLELVRSDVKCRLQGNMDIMRKQQIKINKKNWEKGEKVLVKKTENIKKFGDKYEGPFTIVELQCPNLLISDSGLADEAWFVHMDRCKPFYSEEILNKKDRRVAGDTNLEQSDSDEEDQIQINSVTNSLGLTAPNKTNAITHNSSFEEDTKKFTNTHATTETNLNINFQIKKDLIKSKNNIILKMPNSNSTSSSIIIEQQNKLPWHFEDVSSPELSEDEERIMPYSKEDKGKEKDKKIAKNIEDNKSRSAGVKRKKEEQEIANSVDWEMAYRLKRIRSKYEDDMLTKHNDIWKEILKKGDQFHSKIQDKLDKERKALEKERKEKKKGRKNEKKQTRKEAETEAEIVKKKLDDGKKKPREAEMKNEGDTKPKEKKTGVGDFAKFASRVVQRAVVDKIDDVVPEELPEDKEKIIKKKEEEEKLLKLGKYQEKMKSRRKDFDEEFVARGYKTREYSMSPVRRSVVGYIDEKDKKDKMGKIKAKENKKVEITTKEIGVNTVFNTLVFNRILENLDEVQEFLTLKPTAK</sequence>
<organism evidence="14 15">
    <name type="scientific">Meloidogyne enterolobii</name>
    <name type="common">Root-knot nematode worm</name>
    <name type="synonym">Meloidogyne mayaguensis</name>
    <dbReference type="NCBI Taxonomy" id="390850"/>
    <lineage>
        <taxon>Eukaryota</taxon>
        <taxon>Metazoa</taxon>
        <taxon>Ecdysozoa</taxon>
        <taxon>Nematoda</taxon>
        <taxon>Chromadorea</taxon>
        <taxon>Rhabditida</taxon>
        <taxon>Tylenchina</taxon>
        <taxon>Tylenchomorpha</taxon>
        <taxon>Tylenchoidea</taxon>
        <taxon>Meloidogynidae</taxon>
        <taxon>Meloidogyninae</taxon>
        <taxon>Meloidogyne</taxon>
    </lineage>
</organism>
<dbReference type="Pfam" id="PF00078">
    <property type="entry name" value="RVT_1"/>
    <property type="match status" value="1"/>
</dbReference>
<evidence type="ECO:0000256" key="11">
    <source>
        <dbReference type="SAM" id="Phobius"/>
    </source>
</evidence>
<dbReference type="FunFam" id="3.30.420.10:FF:000032">
    <property type="entry name" value="Retrovirus-related Pol polyprotein from transposon 297-like Protein"/>
    <property type="match status" value="1"/>
</dbReference>
<dbReference type="GO" id="GO:0003676">
    <property type="term" value="F:nucleic acid binding"/>
    <property type="evidence" value="ECO:0007669"/>
    <property type="project" value="InterPro"/>
</dbReference>
<evidence type="ECO:0000259" key="13">
    <source>
        <dbReference type="PROSITE" id="PS50994"/>
    </source>
</evidence>
<evidence type="ECO:0000256" key="1">
    <source>
        <dbReference type="ARBA" id="ARBA00012493"/>
    </source>
</evidence>
<protein>
    <recommendedName>
        <fullName evidence="1">RNA-directed DNA polymerase</fullName>
        <ecNumber evidence="1">2.7.7.49</ecNumber>
    </recommendedName>
</protein>
<feature type="compositionally biased region" description="Basic and acidic residues" evidence="10">
    <location>
        <begin position="2603"/>
        <end position="2621"/>
    </location>
</feature>
<name>A0A6V7XDN3_MELEN</name>
<dbReference type="SUPFAM" id="SSF56672">
    <property type="entry name" value="DNA/RNA polymerases"/>
    <property type="match status" value="1"/>
</dbReference>
<evidence type="ECO:0000256" key="7">
    <source>
        <dbReference type="ARBA" id="ARBA00022918"/>
    </source>
</evidence>
<dbReference type="EMBL" id="CAJEWN010001426">
    <property type="protein sequence ID" value="CAD2197373.1"/>
    <property type="molecule type" value="Genomic_DNA"/>
</dbReference>
<evidence type="ECO:0000256" key="4">
    <source>
        <dbReference type="ARBA" id="ARBA00022722"/>
    </source>
</evidence>
<evidence type="ECO:0000256" key="3">
    <source>
        <dbReference type="ARBA" id="ARBA00022695"/>
    </source>
</evidence>
<dbReference type="Gene3D" id="3.10.20.370">
    <property type="match status" value="1"/>
</dbReference>
<dbReference type="Gene3D" id="3.30.70.270">
    <property type="match status" value="2"/>
</dbReference>
<feature type="region of interest" description="Disordered" evidence="10">
    <location>
        <begin position="855"/>
        <end position="874"/>
    </location>
</feature>
<keyword evidence="8" id="KW-0511">Multifunctional enzyme</keyword>
<dbReference type="FunFam" id="3.10.20.370:FF:000001">
    <property type="entry name" value="Retrovirus-related Pol polyprotein from transposon 17.6-like protein"/>
    <property type="match status" value="1"/>
</dbReference>
<dbReference type="Gene3D" id="2.40.70.10">
    <property type="entry name" value="Acid Proteases"/>
    <property type="match status" value="1"/>
</dbReference>
<keyword evidence="11" id="KW-0472">Membrane</keyword>
<dbReference type="InterPro" id="IPR001584">
    <property type="entry name" value="Integrase_cat-core"/>
</dbReference>
<dbReference type="OrthoDB" id="8047038at2759"/>
<dbReference type="Pfam" id="PF00665">
    <property type="entry name" value="rve"/>
    <property type="match status" value="1"/>
</dbReference>
<dbReference type="InterPro" id="IPR043502">
    <property type="entry name" value="DNA/RNA_pol_sf"/>
</dbReference>
<evidence type="ECO:0000256" key="8">
    <source>
        <dbReference type="ARBA" id="ARBA00023268"/>
    </source>
</evidence>
<evidence type="ECO:0000313" key="14">
    <source>
        <dbReference type="EMBL" id="CAD2197373.1"/>
    </source>
</evidence>
<keyword evidence="11" id="KW-0812">Transmembrane</keyword>
<dbReference type="GO" id="GO:0003964">
    <property type="term" value="F:RNA-directed DNA polymerase activity"/>
    <property type="evidence" value="ECO:0007669"/>
    <property type="project" value="UniProtKB-KW"/>
</dbReference>
<dbReference type="InterPro" id="IPR036397">
    <property type="entry name" value="RNaseH_sf"/>
</dbReference>
<feature type="domain" description="Integrase catalytic" evidence="13">
    <location>
        <begin position="2115"/>
        <end position="2285"/>
    </location>
</feature>
<dbReference type="FunFam" id="1.10.340.70:FF:000001">
    <property type="entry name" value="Retrovirus-related Pol polyprotein from transposon gypsy-like Protein"/>
    <property type="match status" value="1"/>
</dbReference>
<feature type="compositionally biased region" description="Low complexity" evidence="10">
    <location>
        <begin position="724"/>
        <end position="734"/>
    </location>
</feature>
<dbReference type="SUPFAM" id="SSF53098">
    <property type="entry name" value="Ribonuclease H-like"/>
    <property type="match status" value="1"/>
</dbReference>
<feature type="compositionally biased region" description="Basic and acidic residues" evidence="10">
    <location>
        <begin position="9"/>
        <end position="20"/>
    </location>
</feature>
<evidence type="ECO:0000256" key="9">
    <source>
        <dbReference type="SAM" id="Coils"/>
    </source>
</evidence>
<dbReference type="InterPro" id="IPR041588">
    <property type="entry name" value="Integrase_H2C2"/>
</dbReference>
<keyword evidence="9" id="KW-0175">Coiled coil</keyword>
<evidence type="ECO:0000256" key="10">
    <source>
        <dbReference type="SAM" id="MobiDB-lite"/>
    </source>
</evidence>
<dbReference type="GO" id="GO:0004519">
    <property type="term" value="F:endonuclease activity"/>
    <property type="evidence" value="ECO:0007669"/>
    <property type="project" value="UniProtKB-KW"/>
</dbReference>
<dbReference type="PROSITE" id="PS50994">
    <property type="entry name" value="INTEGRASE"/>
    <property type="match status" value="1"/>
</dbReference>
<dbReference type="Pfam" id="PF17921">
    <property type="entry name" value="Integrase_H2C2"/>
    <property type="match status" value="1"/>
</dbReference>
<dbReference type="PROSITE" id="PS50878">
    <property type="entry name" value="RT_POL"/>
    <property type="match status" value="1"/>
</dbReference>
<dbReference type="InterPro" id="IPR008160">
    <property type="entry name" value="Collagen"/>
</dbReference>
<dbReference type="Gene3D" id="1.10.340.70">
    <property type="match status" value="1"/>
</dbReference>
<dbReference type="FunFam" id="3.30.70.270:FF:000020">
    <property type="entry name" value="Transposon Tf2-6 polyprotein-like Protein"/>
    <property type="match status" value="1"/>
</dbReference>
<dbReference type="SUPFAM" id="SSF50630">
    <property type="entry name" value="Acid proteases"/>
    <property type="match status" value="1"/>
</dbReference>
<evidence type="ECO:0000256" key="2">
    <source>
        <dbReference type="ARBA" id="ARBA00022679"/>
    </source>
</evidence>
<dbReference type="InterPro" id="IPR043128">
    <property type="entry name" value="Rev_trsase/Diguanyl_cyclase"/>
</dbReference>
<feature type="transmembrane region" description="Helical" evidence="11">
    <location>
        <begin position="1146"/>
        <end position="1167"/>
    </location>
</feature>
<proteinExistence type="predicted"/>
<evidence type="ECO:0000259" key="12">
    <source>
        <dbReference type="PROSITE" id="PS50878"/>
    </source>
</evidence>
<dbReference type="CDD" id="cd09274">
    <property type="entry name" value="RNase_HI_RT_Ty3"/>
    <property type="match status" value="1"/>
</dbReference>
<feature type="compositionally biased region" description="Basic and acidic residues" evidence="10">
    <location>
        <begin position="2632"/>
        <end position="2676"/>
    </location>
</feature>
<accession>A0A6V7XDN3</accession>